<keyword evidence="1" id="KW-0732">Signal</keyword>
<evidence type="ECO:0000313" key="4">
    <source>
        <dbReference type="Proteomes" id="UP000616346"/>
    </source>
</evidence>
<evidence type="ECO:0000313" key="3">
    <source>
        <dbReference type="EMBL" id="MBD8002614.1"/>
    </source>
</evidence>
<feature type="signal peptide" evidence="1">
    <location>
        <begin position="1"/>
        <end position="19"/>
    </location>
</feature>
<keyword evidence="4" id="KW-1185">Reference proteome</keyword>
<dbReference type="RefSeq" id="WP_191710459.1">
    <property type="nucleotide sequence ID" value="NZ_JACSPQ010000011.1"/>
</dbReference>
<dbReference type="SUPFAM" id="SSF53807">
    <property type="entry name" value="Helical backbone' metal receptor"/>
    <property type="match status" value="1"/>
</dbReference>
<dbReference type="InterPro" id="IPR050902">
    <property type="entry name" value="ABC_Transporter_SBP"/>
</dbReference>
<evidence type="ECO:0000259" key="2">
    <source>
        <dbReference type="PROSITE" id="PS50983"/>
    </source>
</evidence>
<dbReference type="Gene3D" id="3.40.50.1980">
    <property type="entry name" value="Nitrogenase molybdenum iron protein domain"/>
    <property type="match status" value="2"/>
</dbReference>
<dbReference type="EMBL" id="JACSPQ010000011">
    <property type="protein sequence ID" value="MBD8002614.1"/>
    <property type="molecule type" value="Genomic_DNA"/>
</dbReference>
<feature type="domain" description="Fe/B12 periplasmic-binding" evidence="2">
    <location>
        <begin position="95"/>
        <end position="364"/>
    </location>
</feature>
<feature type="chain" id="PRO_5046148773" evidence="1">
    <location>
        <begin position="20"/>
        <end position="379"/>
    </location>
</feature>
<sequence length="379" mass="42584">MNRILLSAYIVTIVLLCSACGGGSKTSSVTAGGDTLKLRYAENLRIVNYSEYTVAEVRNPWDTLKTLHTYILTDKTKPVPESVPEGTVVRVPLERTLVYSVVHGSLLNELGALDNIRGVCNSEYFKLPEVQERCREGIITDCGNSMSPDIERIIELNPDGILLSPFENNGGYGRVGKLNIPIIECADYMETSPLGRAEWMRFYGMLTGKEAKADSLFTAVEREYLNVKRRAAQAQKHPTVLSDLRYGSAWYIAGGNSTTGKLYADAGANYIFADLQNSGSVPLAFEAVFDKGGDADYWFIKYNQKTDKTYRELKQDYAPYARFKAFKERRIYGCNTGRIPYYEESPFHPEELLKDIVKILHPDLLEGYEPKYFSNLATD</sequence>
<dbReference type="PROSITE" id="PS50983">
    <property type="entry name" value="FE_B12_PBP"/>
    <property type="match status" value="1"/>
</dbReference>
<accession>A0ABR8VCY1</accession>
<evidence type="ECO:0000256" key="1">
    <source>
        <dbReference type="SAM" id="SignalP"/>
    </source>
</evidence>
<dbReference type="Pfam" id="PF01497">
    <property type="entry name" value="Peripla_BP_2"/>
    <property type="match status" value="1"/>
</dbReference>
<organism evidence="3 4">
    <name type="scientific">Phocaeicola faecium</name>
    <dbReference type="NCBI Taxonomy" id="2762213"/>
    <lineage>
        <taxon>Bacteria</taxon>
        <taxon>Pseudomonadati</taxon>
        <taxon>Bacteroidota</taxon>
        <taxon>Bacteroidia</taxon>
        <taxon>Bacteroidales</taxon>
        <taxon>Bacteroidaceae</taxon>
        <taxon>Phocaeicola</taxon>
    </lineage>
</organism>
<gene>
    <name evidence="3" type="ORF">H9626_10395</name>
</gene>
<protein>
    <submittedName>
        <fullName evidence="3">ABC transporter substrate-binding protein</fullName>
    </submittedName>
</protein>
<dbReference type="Proteomes" id="UP000616346">
    <property type="component" value="Unassembled WGS sequence"/>
</dbReference>
<reference evidence="3 4" key="1">
    <citation type="submission" date="2020-08" db="EMBL/GenBank/DDBJ databases">
        <title>A Genomic Blueprint of the Chicken Gut Microbiome.</title>
        <authorList>
            <person name="Gilroy R."/>
            <person name="Ravi A."/>
            <person name="Getino M."/>
            <person name="Pursley I."/>
            <person name="Horton D.L."/>
            <person name="Alikhan N.-F."/>
            <person name="Baker D."/>
            <person name="Gharbi K."/>
            <person name="Hall N."/>
            <person name="Watson M."/>
            <person name="Adriaenssens E.M."/>
            <person name="Foster-Nyarko E."/>
            <person name="Jarju S."/>
            <person name="Secka A."/>
            <person name="Antonio M."/>
            <person name="Oren A."/>
            <person name="Chaudhuri R."/>
            <person name="La Ragione R.M."/>
            <person name="Hildebrand F."/>
            <person name="Pallen M.J."/>
        </authorList>
    </citation>
    <scope>NUCLEOTIDE SEQUENCE [LARGE SCALE GENOMIC DNA]</scope>
    <source>
        <strain evidence="3 4">Sa1YUN3</strain>
    </source>
</reference>
<name>A0ABR8VCY1_9BACT</name>
<dbReference type="PANTHER" id="PTHR30535">
    <property type="entry name" value="VITAMIN B12-BINDING PROTEIN"/>
    <property type="match status" value="1"/>
</dbReference>
<comment type="caution">
    <text evidence="3">The sequence shown here is derived from an EMBL/GenBank/DDBJ whole genome shotgun (WGS) entry which is preliminary data.</text>
</comment>
<proteinExistence type="predicted"/>
<dbReference type="InterPro" id="IPR002491">
    <property type="entry name" value="ABC_transptr_periplasmic_BD"/>
</dbReference>
<dbReference type="PANTHER" id="PTHR30535:SF34">
    <property type="entry name" value="MOLYBDATE-BINDING PROTEIN MOLA"/>
    <property type="match status" value="1"/>
</dbReference>